<dbReference type="InterPro" id="IPR051827">
    <property type="entry name" value="Cas4_exonuclease"/>
</dbReference>
<keyword evidence="4" id="KW-0378">Hydrolase</keyword>
<evidence type="ECO:0000313" key="9">
    <source>
        <dbReference type="EMBL" id="AGA31709.1"/>
    </source>
</evidence>
<dbReference type="Pfam" id="PF12705">
    <property type="entry name" value="PDDEXK_1"/>
    <property type="match status" value="1"/>
</dbReference>
<sequence>MTGGIPWLVAGAVLAAILGLLLMRLGTGIRQRRGLDSGKTVSLDKVTLTSRRYGLTGRPDRLVKTGGTINPEEWKSARTVRRWHRTQMGVYFLLIEDQLGVKPSHGFIVCGDDSRHRVENDAALRERVLDLAGRIRQARAAIHQPIPVNPTPYQCPPCGQRGNCRQARA</sequence>
<dbReference type="EMBL" id="CP003367">
    <property type="protein sequence ID" value="AGA31709.1"/>
    <property type="molecule type" value="Genomic_DNA"/>
</dbReference>
<dbReference type="RefSeq" id="WP_015250769.1">
    <property type="nucleotide sequence ID" value="NC_019895.1"/>
</dbReference>
<keyword evidence="5" id="KW-0408">Iron</keyword>
<reference evidence="9 10" key="1">
    <citation type="submission" date="2012-02" db="EMBL/GenBank/DDBJ databases">
        <title>Complete sequence of plasmid 3 of Singulisphaera acidiphila DSM 18658.</title>
        <authorList>
            <consortium name="US DOE Joint Genome Institute (JGI-PGF)"/>
            <person name="Lucas S."/>
            <person name="Copeland A."/>
            <person name="Lapidus A."/>
            <person name="Glavina del Rio T."/>
            <person name="Dalin E."/>
            <person name="Tice H."/>
            <person name="Bruce D."/>
            <person name="Goodwin L."/>
            <person name="Pitluck S."/>
            <person name="Peters L."/>
            <person name="Ovchinnikova G."/>
            <person name="Chertkov O."/>
            <person name="Kyrpides N."/>
            <person name="Mavromatis K."/>
            <person name="Ivanova N."/>
            <person name="Brettin T."/>
            <person name="Detter J.C."/>
            <person name="Han C."/>
            <person name="Larimer F."/>
            <person name="Land M."/>
            <person name="Hauser L."/>
            <person name="Markowitz V."/>
            <person name="Cheng J.-F."/>
            <person name="Hugenholtz P."/>
            <person name="Woyke T."/>
            <person name="Wu D."/>
            <person name="Tindall B."/>
            <person name="Pomrenke H."/>
            <person name="Brambilla E."/>
            <person name="Klenk H.-P."/>
            <person name="Eisen J.A."/>
        </authorList>
    </citation>
    <scope>NUCLEOTIDE SEQUENCE [LARGE SCALE GENOMIC DNA]</scope>
    <source>
        <strain evidence="10">ATCC BAA-1392 / DSM 18658 / VKM B-2454 / MOB10</strain>
        <plasmid evidence="9 10">pSINAC03</plasmid>
    </source>
</reference>
<dbReference type="PANTHER" id="PTHR36531">
    <property type="entry name" value="CRISPR-ASSOCIATED EXONUCLEASE CAS4"/>
    <property type="match status" value="1"/>
</dbReference>
<dbReference type="HOGENOM" id="CLU_125008_0_0_0"/>
<evidence type="ECO:0000313" key="10">
    <source>
        <dbReference type="Proteomes" id="UP000010798"/>
    </source>
</evidence>
<dbReference type="KEGG" id="saci:Sinac_7681"/>
<geneLocation type="plasmid" evidence="9 10">
    <name>pSINAC03</name>
</geneLocation>
<evidence type="ECO:0000256" key="5">
    <source>
        <dbReference type="ARBA" id="ARBA00023004"/>
    </source>
</evidence>
<dbReference type="OrthoDB" id="282376at2"/>
<dbReference type="GO" id="GO:0046872">
    <property type="term" value="F:metal ion binding"/>
    <property type="evidence" value="ECO:0007669"/>
    <property type="project" value="UniProtKB-KW"/>
</dbReference>
<dbReference type="AlphaFoldDB" id="L0DQI1"/>
<feature type="transmembrane region" description="Helical" evidence="7">
    <location>
        <begin position="6"/>
        <end position="23"/>
    </location>
</feature>
<dbReference type="InterPro" id="IPR011604">
    <property type="entry name" value="PDDEXK-like_dom_sf"/>
</dbReference>
<evidence type="ECO:0000256" key="7">
    <source>
        <dbReference type="SAM" id="Phobius"/>
    </source>
</evidence>
<accession>L0DQI1</accession>
<keyword evidence="2" id="KW-0540">Nuclease</keyword>
<dbReference type="GO" id="GO:0004527">
    <property type="term" value="F:exonuclease activity"/>
    <property type="evidence" value="ECO:0007669"/>
    <property type="project" value="UniProtKB-KW"/>
</dbReference>
<dbReference type="Proteomes" id="UP000010798">
    <property type="component" value="Plasmid pSINAC03"/>
</dbReference>
<dbReference type="PANTHER" id="PTHR36531:SF6">
    <property type="entry name" value="DNA REPLICATION ATP-DEPENDENT HELICASE_NUCLEASE DNA2"/>
    <property type="match status" value="1"/>
</dbReference>
<keyword evidence="7" id="KW-0472">Membrane</keyword>
<evidence type="ECO:0000256" key="4">
    <source>
        <dbReference type="ARBA" id="ARBA00022801"/>
    </source>
</evidence>
<dbReference type="InterPro" id="IPR038726">
    <property type="entry name" value="PDDEXK_AddAB-type"/>
</dbReference>
<evidence type="ECO:0000256" key="3">
    <source>
        <dbReference type="ARBA" id="ARBA00022723"/>
    </source>
</evidence>
<evidence type="ECO:0000259" key="8">
    <source>
        <dbReference type="Pfam" id="PF12705"/>
    </source>
</evidence>
<evidence type="ECO:0000256" key="1">
    <source>
        <dbReference type="ARBA" id="ARBA00001966"/>
    </source>
</evidence>
<feature type="domain" description="PD-(D/E)XK endonuclease-like" evidence="8">
    <location>
        <begin position="39"/>
        <end position="165"/>
    </location>
</feature>
<comment type="cofactor">
    <cofactor evidence="1">
        <name>[4Fe-4S] cluster</name>
        <dbReference type="ChEBI" id="CHEBI:49883"/>
    </cofactor>
</comment>
<keyword evidence="3" id="KW-0479">Metal-binding</keyword>
<dbReference type="GO" id="GO:0051536">
    <property type="term" value="F:iron-sulfur cluster binding"/>
    <property type="evidence" value="ECO:0007669"/>
    <property type="project" value="UniProtKB-KW"/>
</dbReference>
<organism evidence="9 10">
    <name type="scientific">Singulisphaera acidiphila (strain ATCC BAA-1392 / DSM 18658 / VKM B-2454 / MOB10)</name>
    <dbReference type="NCBI Taxonomy" id="886293"/>
    <lineage>
        <taxon>Bacteria</taxon>
        <taxon>Pseudomonadati</taxon>
        <taxon>Planctomycetota</taxon>
        <taxon>Planctomycetia</taxon>
        <taxon>Isosphaerales</taxon>
        <taxon>Isosphaeraceae</taxon>
        <taxon>Singulisphaera</taxon>
    </lineage>
</organism>
<name>L0DQI1_SINAD</name>
<protein>
    <submittedName>
        <fullName evidence="9">RecB family exonuclease</fullName>
    </submittedName>
</protein>
<gene>
    <name evidence="9" type="ordered locus">Sinac_7681</name>
</gene>
<dbReference type="Gene3D" id="3.90.320.10">
    <property type="match status" value="1"/>
</dbReference>
<evidence type="ECO:0000256" key="6">
    <source>
        <dbReference type="ARBA" id="ARBA00023014"/>
    </source>
</evidence>
<proteinExistence type="predicted"/>
<keyword evidence="9" id="KW-0614">Plasmid</keyword>
<keyword evidence="9" id="KW-0269">Exonuclease</keyword>
<evidence type="ECO:0000256" key="2">
    <source>
        <dbReference type="ARBA" id="ARBA00022722"/>
    </source>
</evidence>
<keyword evidence="7" id="KW-0812">Transmembrane</keyword>
<keyword evidence="10" id="KW-1185">Reference proteome</keyword>
<keyword evidence="7" id="KW-1133">Transmembrane helix</keyword>
<keyword evidence="6" id="KW-0411">Iron-sulfur</keyword>